<keyword evidence="2" id="KW-0378">Hydrolase</keyword>
<dbReference type="PANTHER" id="PTHR11839">
    <property type="entry name" value="UDP/ADP-SUGAR PYROPHOSPHATASE"/>
    <property type="match status" value="1"/>
</dbReference>
<dbReference type="Proteomes" id="UP000006671">
    <property type="component" value="Unassembled WGS sequence"/>
</dbReference>
<protein>
    <submittedName>
        <fullName evidence="4">Predicted protein</fullName>
    </submittedName>
</protein>
<keyword evidence="5" id="KW-1185">Reference proteome</keyword>
<feature type="domain" description="Nudix hydrolase" evidence="3">
    <location>
        <begin position="74"/>
        <end position="229"/>
    </location>
</feature>
<dbReference type="Gene3D" id="3.90.79.10">
    <property type="entry name" value="Nucleoside Triphosphate Pyrophosphohydrolase"/>
    <property type="match status" value="1"/>
</dbReference>
<dbReference type="GO" id="GO:0006753">
    <property type="term" value="P:nucleoside phosphate metabolic process"/>
    <property type="evidence" value="ECO:0007669"/>
    <property type="project" value="TreeGrafter"/>
</dbReference>
<dbReference type="Pfam" id="PF00293">
    <property type="entry name" value="NUDIX"/>
    <property type="match status" value="1"/>
</dbReference>
<dbReference type="KEGG" id="ngr:NAEGRDRAFT_31803"/>
<evidence type="ECO:0000256" key="1">
    <source>
        <dbReference type="ARBA" id="ARBA00001946"/>
    </source>
</evidence>
<dbReference type="EMBL" id="GG738855">
    <property type="protein sequence ID" value="EFC47400.1"/>
    <property type="molecule type" value="Genomic_DNA"/>
</dbReference>
<proteinExistence type="predicted"/>
<dbReference type="STRING" id="5762.D2V7L2"/>
<evidence type="ECO:0000313" key="4">
    <source>
        <dbReference type="EMBL" id="EFC47400.1"/>
    </source>
</evidence>
<organism evidence="5">
    <name type="scientific">Naegleria gruberi</name>
    <name type="common">Amoeba</name>
    <dbReference type="NCBI Taxonomy" id="5762"/>
    <lineage>
        <taxon>Eukaryota</taxon>
        <taxon>Discoba</taxon>
        <taxon>Heterolobosea</taxon>
        <taxon>Tetramitia</taxon>
        <taxon>Eutetramitia</taxon>
        <taxon>Vahlkampfiidae</taxon>
        <taxon>Naegleria</taxon>
    </lineage>
</organism>
<dbReference type="eggNOG" id="KOG3041">
    <property type="taxonomic scope" value="Eukaryota"/>
</dbReference>
<dbReference type="GO" id="GO:0080041">
    <property type="term" value="F:ADP-ribose pyrophosphohydrolase activity"/>
    <property type="evidence" value="ECO:0007669"/>
    <property type="project" value="TreeGrafter"/>
</dbReference>
<reference evidence="4 5" key="1">
    <citation type="journal article" date="2010" name="Cell">
        <title>The genome of Naegleria gruberi illuminates early eukaryotic versatility.</title>
        <authorList>
            <person name="Fritz-Laylin L.K."/>
            <person name="Prochnik S.E."/>
            <person name="Ginger M.L."/>
            <person name="Dacks J.B."/>
            <person name="Carpenter M.L."/>
            <person name="Field M.C."/>
            <person name="Kuo A."/>
            <person name="Paredez A."/>
            <person name="Chapman J."/>
            <person name="Pham J."/>
            <person name="Shu S."/>
            <person name="Neupane R."/>
            <person name="Cipriano M."/>
            <person name="Mancuso J."/>
            <person name="Tu H."/>
            <person name="Salamov A."/>
            <person name="Lindquist E."/>
            <person name="Shapiro H."/>
            <person name="Lucas S."/>
            <person name="Grigoriev I.V."/>
            <person name="Cande W.Z."/>
            <person name="Fulton C."/>
            <person name="Rokhsar D.S."/>
            <person name="Dawson S.C."/>
        </authorList>
    </citation>
    <scope>NUCLEOTIDE SEQUENCE [LARGE SCALE GENOMIC DNA]</scope>
    <source>
        <strain evidence="4 5">NEG-M</strain>
    </source>
</reference>
<dbReference type="OMA" id="GCDEFIP"/>
<dbReference type="InParanoid" id="D2V7L2"/>
<dbReference type="PROSITE" id="PS51462">
    <property type="entry name" value="NUDIX"/>
    <property type="match status" value="1"/>
</dbReference>
<dbReference type="InterPro" id="IPR000086">
    <property type="entry name" value="NUDIX_hydrolase_dom"/>
</dbReference>
<gene>
    <name evidence="4" type="ORF">NAEGRDRAFT_31803</name>
</gene>
<dbReference type="AlphaFoldDB" id="D2V7L2"/>
<dbReference type="GeneID" id="8860386"/>
<dbReference type="VEuPathDB" id="AmoebaDB:NAEGRDRAFT_31803"/>
<dbReference type="RefSeq" id="XP_002680144.1">
    <property type="nucleotide sequence ID" value="XM_002680098.1"/>
</dbReference>
<name>D2V7L2_NAEGR</name>
<sequence length="234" mass="26138">MKKSIEDYRSLHSTPNPELIAPGAEWKDLFIKDIEIQSIDTFGTRFQIGFVKFKVNIFIKVIRTLVPLPGIVFARGGSVGILIVLECEGKEYLLLVQQPRIPIGTLKSVELPAGSLDDNGNFSGVAAKEVKEETGIEIKDTELVDLTELCFGSGSPFPGHYLSPGGSDEFMRFFLYKTSISREELNSLKGKFTGSENENEFITLRVIPIDEAPRITPDAKLILALHFYSNYYKK</sequence>
<dbReference type="PANTHER" id="PTHR11839:SF18">
    <property type="entry name" value="NUDIX HYDROLASE DOMAIN-CONTAINING PROTEIN"/>
    <property type="match status" value="1"/>
</dbReference>
<evidence type="ECO:0000313" key="5">
    <source>
        <dbReference type="Proteomes" id="UP000006671"/>
    </source>
</evidence>
<evidence type="ECO:0000259" key="3">
    <source>
        <dbReference type="PROSITE" id="PS51462"/>
    </source>
</evidence>
<dbReference type="OrthoDB" id="10249920at2759"/>
<dbReference type="InterPro" id="IPR015797">
    <property type="entry name" value="NUDIX_hydrolase-like_dom_sf"/>
</dbReference>
<evidence type="ECO:0000256" key="2">
    <source>
        <dbReference type="ARBA" id="ARBA00022801"/>
    </source>
</evidence>
<dbReference type="SUPFAM" id="SSF55811">
    <property type="entry name" value="Nudix"/>
    <property type="match status" value="1"/>
</dbReference>
<dbReference type="GO" id="GO:0019693">
    <property type="term" value="P:ribose phosphate metabolic process"/>
    <property type="evidence" value="ECO:0007669"/>
    <property type="project" value="TreeGrafter"/>
</dbReference>
<dbReference type="GO" id="GO:0080042">
    <property type="term" value="F:ADP-glucose pyrophosphohydrolase activity"/>
    <property type="evidence" value="ECO:0007669"/>
    <property type="project" value="TreeGrafter"/>
</dbReference>
<accession>D2V7L2</accession>
<comment type="cofactor">
    <cofactor evidence="1">
        <name>Mg(2+)</name>
        <dbReference type="ChEBI" id="CHEBI:18420"/>
    </cofactor>
</comment>
<dbReference type="CDD" id="cd03424">
    <property type="entry name" value="NUDIX_ADPRase_Nudt5_UGPPase_Nudt14"/>
    <property type="match status" value="1"/>
</dbReference>